<reference evidence="1" key="1">
    <citation type="journal article" date="2015" name="PeerJ">
        <title>First genomic representation of candidate bacterial phylum KSB3 points to enhanced environmental sensing as a trigger of wastewater bulking.</title>
        <authorList>
            <person name="Sekiguchi Y."/>
            <person name="Ohashi A."/>
            <person name="Parks D.H."/>
            <person name="Yamauchi T."/>
            <person name="Tyson G.W."/>
            <person name="Hugenholtz P."/>
        </authorList>
    </citation>
    <scope>NUCLEOTIDE SEQUENCE [LARGE SCALE GENOMIC DNA]</scope>
</reference>
<dbReference type="InterPro" id="IPR011009">
    <property type="entry name" value="Kinase-like_dom_sf"/>
</dbReference>
<dbReference type="Pfam" id="PF06176">
    <property type="entry name" value="WaaY"/>
    <property type="match status" value="1"/>
</dbReference>
<proteinExistence type="predicted"/>
<dbReference type="HOGENOM" id="CLU_490643_0_0_0"/>
<dbReference type="AlphaFoldDB" id="A0A0S6W9H5"/>
<dbReference type="InterPro" id="IPR009330">
    <property type="entry name" value="LipoPS_heptP_kinase"/>
</dbReference>
<name>A0A0S6W9H5_VECG1</name>
<dbReference type="Gene3D" id="1.10.510.10">
    <property type="entry name" value="Transferase(Phosphotransferase) domain 1"/>
    <property type="match status" value="2"/>
</dbReference>
<dbReference type="SUPFAM" id="SSF56112">
    <property type="entry name" value="Protein kinase-like (PK-like)"/>
    <property type="match status" value="2"/>
</dbReference>
<dbReference type="eggNOG" id="COG3642">
    <property type="taxonomic scope" value="Bacteria"/>
</dbReference>
<accession>A0A0S6W9H5</accession>
<dbReference type="STRING" id="1499967.U27_01811"/>
<keyword evidence="2" id="KW-1185">Reference proteome</keyword>
<evidence type="ECO:0000313" key="2">
    <source>
        <dbReference type="Proteomes" id="UP000030661"/>
    </source>
</evidence>
<evidence type="ECO:0000313" key="1">
    <source>
        <dbReference type="EMBL" id="GAK54980.1"/>
    </source>
</evidence>
<gene>
    <name evidence="1" type="ORF">U27_01811</name>
</gene>
<dbReference type="EMBL" id="DF820463">
    <property type="protein sequence ID" value="GAK54980.1"/>
    <property type="molecule type" value="Genomic_DNA"/>
</dbReference>
<protein>
    <submittedName>
        <fullName evidence="1">Lipopolysaccharide core biosynthesis protein rfaY</fullName>
    </submittedName>
</protein>
<dbReference type="Pfam" id="PF06293">
    <property type="entry name" value="Kdo"/>
    <property type="match status" value="1"/>
</dbReference>
<dbReference type="Proteomes" id="UP000030661">
    <property type="component" value="Unassembled WGS sequence"/>
</dbReference>
<sequence>MRMPEFFQPVTLAGYSGYLLEIWNVPDFRVQLQAFLASDRDVHAPLTKYSDRAVYCLKLNSGEVYIKRYLINNLKPTIQALFQAHKAQKSWRIARILLRKGILTPQPVAFLHCRTSWRSGEYLLITQGVAGGLSLREYWQFAPEKKYLSSYFQEGDNPIALKRALIRSVAEFLGKLHLAGAYHGDLTANNILLARCGEQWRVYLIDLDAVRSTRWISERRRIKNLDELGRNFLDLRLLTTPDRLRFLKYYLNTYTKETRTLRELFYAVLQRTQFRLQKHQQQFIRSAPPSTFMYHSDFVKEPPVIISEFQDKPKQQPVVNMPFFDREPGWRLHIFPAWQDTFQTLADVAGFLARPKIVLQSHNRGEVFLIRHSGQQFIVKRSLTQEKRWWAQFTSWYRAGEGERTLRNMERLHTSGLPVPQPVFILEKKRFGFVMASWSVYQYLEGQPCTCAEVERIAAMLRTLHQQGWVHRDPHVKNFLLHDDQIRMIDCTRARPWRSRYARMYDVVLLNKCCPGSMKYYGVPDADWVYQLAQWQCSLLVSWRRLKRRLRFWKK</sequence>
<organism evidence="1">
    <name type="scientific">Vecturithrix granuli</name>
    <dbReference type="NCBI Taxonomy" id="1499967"/>
    <lineage>
        <taxon>Bacteria</taxon>
        <taxon>Candidatus Moduliflexota</taxon>
        <taxon>Candidatus Vecturitrichia</taxon>
        <taxon>Candidatus Vecturitrichales</taxon>
        <taxon>Candidatus Vecturitrichaceae</taxon>
        <taxon>Candidatus Vecturithrix</taxon>
    </lineage>
</organism>
<dbReference type="eggNOG" id="COG0515">
    <property type="taxonomic scope" value="Bacteria"/>
</dbReference>